<dbReference type="PANTHER" id="PTHR24559">
    <property type="entry name" value="TRANSPOSON TY3-I GAG-POL POLYPROTEIN"/>
    <property type="match status" value="1"/>
</dbReference>
<dbReference type="OrthoDB" id="773199at2759"/>
<dbReference type="SUPFAM" id="SSF56672">
    <property type="entry name" value="DNA/RNA polymerases"/>
    <property type="match status" value="1"/>
</dbReference>
<reference evidence="2 3" key="1">
    <citation type="submission" date="2013-11" db="EMBL/GenBank/DDBJ databases">
        <title>The Genome Sequence of Phytophthora parasitica P10297.</title>
        <authorList>
            <consortium name="The Broad Institute Genomics Platform"/>
            <person name="Russ C."/>
            <person name="Tyler B."/>
            <person name="Panabieres F."/>
            <person name="Shan W."/>
            <person name="Tripathy S."/>
            <person name="Grunwald N."/>
            <person name="Machado M."/>
            <person name="Johnson C.S."/>
            <person name="Walker B."/>
            <person name="Young S.K."/>
            <person name="Zeng Q."/>
            <person name="Gargeya S."/>
            <person name="Fitzgerald M."/>
            <person name="Haas B."/>
            <person name="Abouelleil A."/>
            <person name="Allen A.W."/>
            <person name="Alvarado L."/>
            <person name="Arachchi H.M."/>
            <person name="Berlin A.M."/>
            <person name="Chapman S.B."/>
            <person name="Gainer-Dewar J."/>
            <person name="Goldberg J."/>
            <person name="Griggs A."/>
            <person name="Gujja S."/>
            <person name="Hansen M."/>
            <person name="Howarth C."/>
            <person name="Imamovic A."/>
            <person name="Ireland A."/>
            <person name="Larimer J."/>
            <person name="McCowan C."/>
            <person name="Murphy C."/>
            <person name="Pearson M."/>
            <person name="Poon T.W."/>
            <person name="Priest M."/>
            <person name="Roberts A."/>
            <person name="Saif S."/>
            <person name="Shea T."/>
            <person name="Sisk P."/>
            <person name="Sykes S."/>
            <person name="Wortman J."/>
            <person name="Nusbaum C."/>
            <person name="Birren B."/>
        </authorList>
    </citation>
    <scope>NUCLEOTIDE SEQUENCE [LARGE SCALE GENOMIC DNA]</scope>
    <source>
        <strain evidence="2 3">P10297</strain>
    </source>
</reference>
<evidence type="ECO:0008006" key="4">
    <source>
        <dbReference type="Google" id="ProtNLM"/>
    </source>
</evidence>
<dbReference type="Proteomes" id="UP000018948">
    <property type="component" value="Unassembled WGS sequence"/>
</dbReference>
<feature type="region of interest" description="Disordered" evidence="1">
    <location>
        <begin position="1"/>
        <end position="28"/>
    </location>
</feature>
<dbReference type="AlphaFoldDB" id="W3A5B9"/>
<dbReference type="InterPro" id="IPR053134">
    <property type="entry name" value="RNA-dir_DNA_polymerase"/>
</dbReference>
<accession>W3A5B9</accession>
<evidence type="ECO:0000313" key="3">
    <source>
        <dbReference type="Proteomes" id="UP000018948"/>
    </source>
</evidence>
<evidence type="ECO:0000256" key="1">
    <source>
        <dbReference type="SAM" id="MobiDB-lite"/>
    </source>
</evidence>
<gene>
    <name evidence="2" type="ORF">F442_01422</name>
</gene>
<dbReference type="EMBL" id="ANIY01000272">
    <property type="protein sequence ID" value="ETP53694.1"/>
    <property type="molecule type" value="Genomic_DNA"/>
</dbReference>
<sequence length="400" mass="45458">MPEHSTGSEQDQAVQQAATGSRTATDFPLATTFPGTDQILTQLIQMMATQQQTMMAGQQQMHEFMRHPAAYQTEIRGLRALDFQIEEHFAAYTTERESEVSRFVIMVVPFLGSDVMSWYRKFKASIGEAPRTWCLFKEHIRARFRDSDFELKLLTKMFPEYHSTAFDMELIGRNDQLGLEQETVTFNHPELSRSGRVCFGRRFDVSLVVEHLSTDRHLTLMKSLHSNTITYNMDIVDNKCFFIAPTGGDDKAEAAWRSLEGSSVYPLVSQFRDTGFRSELPDVPPSRQGGMDATIEVADAAPVHRKQFPLSPEQKAAIQSWLQDMLKAGIVRPSSSPYCAPTFCVRKSNGEWRIVHNFRGLNSKIRVPANPIPRKDDILLAMAHGKLFSALQHHRCHRNC</sequence>
<proteinExistence type="predicted"/>
<dbReference type="Gene3D" id="3.10.10.10">
    <property type="entry name" value="HIV Type 1 Reverse Transcriptase, subunit A, domain 1"/>
    <property type="match status" value="1"/>
</dbReference>
<organism evidence="2 3">
    <name type="scientific">Phytophthora nicotianae P10297</name>
    <dbReference type="NCBI Taxonomy" id="1317064"/>
    <lineage>
        <taxon>Eukaryota</taxon>
        <taxon>Sar</taxon>
        <taxon>Stramenopiles</taxon>
        <taxon>Oomycota</taxon>
        <taxon>Peronosporomycetes</taxon>
        <taxon>Peronosporales</taxon>
        <taxon>Peronosporaceae</taxon>
        <taxon>Phytophthora</taxon>
    </lineage>
</organism>
<protein>
    <recommendedName>
        <fullName evidence="4">Retrotransposon gag domain-containing protein</fullName>
    </recommendedName>
</protein>
<dbReference type="Gene3D" id="3.30.70.270">
    <property type="match status" value="1"/>
</dbReference>
<feature type="compositionally biased region" description="Polar residues" evidence="1">
    <location>
        <begin position="1"/>
        <end position="24"/>
    </location>
</feature>
<dbReference type="InterPro" id="IPR043128">
    <property type="entry name" value="Rev_trsase/Diguanyl_cyclase"/>
</dbReference>
<dbReference type="InterPro" id="IPR043502">
    <property type="entry name" value="DNA/RNA_pol_sf"/>
</dbReference>
<dbReference type="PANTHER" id="PTHR24559:SF444">
    <property type="entry name" value="REVERSE TRANSCRIPTASE DOMAIN-CONTAINING PROTEIN"/>
    <property type="match status" value="1"/>
</dbReference>
<name>W3A5B9_PHYNI</name>
<comment type="caution">
    <text evidence="2">The sequence shown here is derived from an EMBL/GenBank/DDBJ whole genome shotgun (WGS) entry which is preliminary data.</text>
</comment>
<evidence type="ECO:0000313" key="2">
    <source>
        <dbReference type="EMBL" id="ETP53694.1"/>
    </source>
</evidence>